<evidence type="ECO:0000313" key="3">
    <source>
        <dbReference type="EMBL" id="CAG6736854.1"/>
    </source>
</evidence>
<dbReference type="PANTHER" id="PTHR11505">
    <property type="entry name" value="L1 TRANSPOSABLE ELEMENT-RELATED"/>
    <property type="match status" value="1"/>
</dbReference>
<proteinExistence type="predicted"/>
<dbReference type="InterPro" id="IPR004244">
    <property type="entry name" value="Transposase_22"/>
</dbReference>
<protein>
    <recommendedName>
        <fullName evidence="2">FP protein C-terminal domain-containing protein</fullName>
    </recommendedName>
</protein>
<dbReference type="AlphaFoldDB" id="A0A8D8YY01"/>
<dbReference type="InterPro" id="IPR057251">
    <property type="entry name" value="FP_C"/>
</dbReference>
<reference evidence="3" key="1">
    <citation type="submission" date="2021-05" db="EMBL/GenBank/DDBJ databases">
        <authorList>
            <person name="Alioto T."/>
            <person name="Alioto T."/>
            <person name="Gomez Garrido J."/>
        </authorList>
    </citation>
    <scope>NUCLEOTIDE SEQUENCE</scope>
</reference>
<sequence>MSGRKKAAAGRGTQGKKIPPKPVISDSEEEEEEVEEVADLDRRIERVMQKVMNKFKKEIQKQINDLEKSLNFYGDKMEEYNDNMTKMMEKINKLENDNEVLKKELKTVRDDHENLLQYTMNKNIQIDGVPEVNDENLKELVIEIGKKIEVNVEEKEIDKAHRVPSRNPQNIPPIIVQFTTRQTRDNFIDKVRKNKITTKDVKRSGEEKFVYVNEHLTKLKKDIMYEARRLKQDKGYKFLWVRGGKVLMRKNETSRVFELRSFDDLSKIV</sequence>
<dbReference type="Gene3D" id="3.30.70.1820">
    <property type="entry name" value="L1 transposable element, RRM domain"/>
    <property type="match status" value="1"/>
</dbReference>
<dbReference type="Pfam" id="PF25298">
    <property type="entry name" value="Baculo_FP_2nd"/>
    <property type="match status" value="1"/>
</dbReference>
<feature type="domain" description="FP protein C-terminal" evidence="2">
    <location>
        <begin position="217"/>
        <end position="269"/>
    </location>
</feature>
<dbReference type="EMBL" id="HBUF01584067">
    <property type="protein sequence ID" value="CAG6771203.1"/>
    <property type="molecule type" value="Transcribed_RNA"/>
</dbReference>
<feature type="compositionally biased region" description="Acidic residues" evidence="1">
    <location>
        <begin position="26"/>
        <end position="36"/>
    </location>
</feature>
<accession>A0A8D8YY01</accession>
<organism evidence="3">
    <name type="scientific">Cacopsylla melanoneura</name>
    <dbReference type="NCBI Taxonomy" id="428564"/>
    <lineage>
        <taxon>Eukaryota</taxon>
        <taxon>Metazoa</taxon>
        <taxon>Ecdysozoa</taxon>
        <taxon>Arthropoda</taxon>
        <taxon>Hexapoda</taxon>
        <taxon>Insecta</taxon>
        <taxon>Pterygota</taxon>
        <taxon>Neoptera</taxon>
        <taxon>Paraneoptera</taxon>
        <taxon>Hemiptera</taxon>
        <taxon>Sternorrhyncha</taxon>
        <taxon>Psylloidea</taxon>
        <taxon>Psyllidae</taxon>
        <taxon>Psyllinae</taxon>
        <taxon>Cacopsylla</taxon>
    </lineage>
</organism>
<feature type="region of interest" description="Disordered" evidence="1">
    <location>
        <begin position="1"/>
        <end position="36"/>
    </location>
</feature>
<evidence type="ECO:0000256" key="1">
    <source>
        <dbReference type="SAM" id="MobiDB-lite"/>
    </source>
</evidence>
<evidence type="ECO:0000259" key="2">
    <source>
        <dbReference type="Pfam" id="PF25298"/>
    </source>
</evidence>
<dbReference type="EMBL" id="HBUF01400921">
    <property type="protein sequence ID" value="CAG6736854.1"/>
    <property type="molecule type" value="Transcribed_RNA"/>
</dbReference>
<name>A0A8D8YY01_9HEMI</name>